<dbReference type="InterPro" id="IPR001708">
    <property type="entry name" value="YidC/ALB3/OXA1/COX18"/>
</dbReference>
<keyword evidence="5 8" id="KW-0472">Membrane</keyword>
<sequence length="442" mass="47683">MNVSLASCLVRAARSTGKRNAIHGAFLPARSVALSSRSGHLLRSSGQLWTIGSSRSYFWSRGGGKSPEVPKVPETEPSTPNAVETAAVKATEASSLEPAAASPVLSNDPSTITSSPVSSLSETIGDSVADVSSTVTSTLASTPIATQYGDMAALGLVSWTPAGFFPWLLEAVQVSTALPWWGAIVLTTVGTRVALLPLILRSQRTQAKLAPLQPKMTELREKMNSARERGDTLESQALMKQQMALLKKENINPLDSLLTAVAQLGAQVGFFLGLRRMCEVPVQSLQTGGFGWVTDLAAADPYYVLPMINLALIQLQLTVSKQDMMAVGSPSSLHMINVMRILSLGGAAFILNFPAAVNLHLIASIAFISAQTLLLRVPAVRRAVNLPKLIDNHQKAPTMRETKDAAFAWFRVRAEEAQKKDLERQRKMNMMQRPPPPPPRFK</sequence>
<proteinExistence type="inferred from homology"/>
<dbReference type="STRING" id="2282107.A0A286U856"/>
<feature type="region of interest" description="Disordered" evidence="7">
    <location>
        <begin position="420"/>
        <end position="442"/>
    </location>
</feature>
<feature type="transmembrane region" description="Helical" evidence="8">
    <location>
        <begin position="333"/>
        <end position="353"/>
    </location>
</feature>
<evidence type="ECO:0000259" key="9">
    <source>
        <dbReference type="Pfam" id="PF02096"/>
    </source>
</evidence>
<feature type="region of interest" description="Disordered" evidence="7">
    <location>
        <begin position="62"/>
        <end position="118"/>
    </location>
</feature>
<protein>
    <submittedName>
        <fullName evidence="10">Mitochondrial inner membrane oxa1l-like protein</fullName>
    </submittedName>
</protein>
<dbReference type="Pfam" id="PF02096">
    <property type="entry name" value="60KD_IMP"/>
    <property type="match status" value="1"/>
</dbReference>
<evidence type="ECO:0000256" key="1">
    <source>
        <dbReference type="ARBA" id="ARBA00004141"/>
    </source>
</evidence>
<evidence type="ECO:0000256" key="5">
    <source>
        <dbReference type="ARBA" id="ARBA00023136"/>
    </source>
</evidence>
<keyword evidence="4 8" id="KW-1133">Transmembrane helix</keyword>
<feature type="transmembrane region" description="Helical" evidence="8">
    <location>
        <begin position="180"/>
        <end position="200"/>
    </location>
</feature>
<evidence type="ECO:0000256" key="3">
    <source>
        <dbReference type="ARBA" id="ARBA00022692"/>
    </source>
</evidence>
<dbReference type="CDD" id="cd20069">
    <property type="entry name" value="5TM_Oxa1-like"/>
    <property type="match status" value="1"/>
</dbReference>
<comment type="subcellular location">
    <subcellularLocation>
        <location evidence="1 6">Membrane</location>
        <topology evidence="1 6">Multi-pass membrane protein</topology>
    </subcellularLocation>
</comment>
<organism evidence="10 11">
    <name type="scientific">Pyrrhoderma noxium</name>
    <dbReference type="NCBI Taxonomy" id="2282107"/>
    <lineage>
        <taxon>Eukaryota</taxon>
        <taxon>Fungi</taxon>
        <taxon>Dikarya</taxon>
        <taxon>Basidiomycota</taxon>
        <taxon>Agaricomycotina</taxon>
        <taxon>Agaricomycetes</taxon>
        <taxon>Hymenochaetales</taxon>
        <taxon>Hymenochaetaceae</taxon>
        <taxon>Pyrrhoderma</taxon>
    </lineage>
</organism>
<keyword evidence="11" id="KW-1185">Reference proteome</keyword>
<evidence type="ECO:0000313" key="10">
    <source>
        <dbReference type="EMBL" id="PAV15746.1"/>
    </source>
</evidence>
<dbReference type="FunCoup" id="A0A286U856">
    <property type="interactions" value="332"/>
</dbReference>
<dbReference type="GO" id="GO:0032979">
    <property type="term" value="P:protein insertion into mitochondrial inner membrane from matrix"/>
    <property type="evidence" value="ECO:0007669"/>
    <property type="project" value="TreeGrafter"/>
</dbReference>
<dbReference type="GO" id="GO:0032977">
    <property type="term" value="F:membrane insertase activity"/>
    <property type="evidence" value="ECO:0007669"/>
    <property type="project" value="InterPro"/>
</dbReference>
<gene>
    <name evidence="10" type="ORF">PNOK_0860400</name>
</gene>
<accession>A0A286U856</accession>
<feature type="domain" description="Membrane insertase YidC/Oxa/ALB C-terminal" evidence="9">
    <location>
        <begin position="180"/>
        <end position="375"/>
    </location>
</feature>
<reference evidence="10 11" key="1">
    <citation type="journal article" date="2017" name="Mol. Ecol.">
        <title>Comparative and population genomic landscape of Phellinus noxius: A hypervariable fungus causing root rot in trees.</title>
        <authorList>
            <person name="Chung C.L."/>
            <person name="Lee T.J."/>
            <person name="Akiba M."/>
            <person name="Lee H.H."/>
            <person name="Kuo T.H."/>
            <person name="Liu D."/>
            <person name="Ke H.M."/>
            <person name="Yokoi T."/>
            <person name="Roa M.B."/>
            <person name="Lu M.J."/>
            <person name="Chang Y.Y."/>
            <person name="Ann P.J."/>
            <person name="Tsai J.N."/>
            <person name="Chen C.Y."/>
            <person name="Tzean S.S."/>
            <person name="Ota Y."/>
            <person name="Hattori T."/>
            <person name="Sahashi N."/>
            <person name="Liou R.F."/>
            <person name="Kikuchi T."/>
            <person name="Tsai I.J."/>
        </authorList>
    </citation>
    <scope>NUCLEOTIDE SEQUENCE [LARGE SCALE GENOMIC DNA]</scope>
    <source>
        <strain evidence="10 11">FFPRI411160</strain>
    </source>
</reference>
<evidence type="ECO:0000313" key="11">
    <source>
        <dbReference type="Proteomes" id="UP000217199"/>
    </source>
</evidence>
<comment type="similarity">
    <text evidence="2 6">Belongs to the OXA1/ALB3/YidC family.</text>
</comment>
<keyword evidence="3 6" id="KW-0812">Transmembrane</keyword>
<dbReference type="NCBIfam" id="TIGR03592">
    <property type="entry name" value="yidC_oxa1_cterm"/>
    <property type="match status" value="1"/>
</dbReference>
<dbReference type="EMBL" id="NBII01000009">
    <property type="protein sequence ID" value="PAV15746.1"/>
    <property type="molecule type" value="Genomic_DNA"/>
</dbReference>
<dbReference type="PANTHER" id="PTHR12428">
    <property type="entry name" value="OXA1"/>
    <property type="match status" value="1"/>
</dbReference>
<dbReference type="PANTHER" id="PTHR12428:SF65">
    <property type="entry name" value="CYTOCHROME C OXIDASE ASSEMBLY PROTEIN COX18, MITOCHONDRIAL"/>
    <property type="match status" value="1"/>
</dbReference>
<evidence type="ECO:0000256" key="8">
    <source>
        <dbReference type="SAM" id="Phobius"/>
    </source>
</evidence>
<evidence type="ECO:0000256" key="4">
    <source>
        <dbReference type="ARBA" id="ARBA00022989"/>
    </source>
</evidence>
<evidence type="ECO:0000256" key="2">
    <source>
        <dbReference type="ARBA" id="ARBA00009877"/>
    </source>
</evidence>
<dbReference type="Proteomes" id="UP000217199">
    <property type="component" value="Unassembled WGS sequence"/>
</dbReference>
<feature type="compositionally biased region" description="Low complexity" evidence="7">
    <location>
        <begin position="82"/>
        <end position="118"/>
    </location>
</feature>
<dbReference type="InterPro" id="IPR028055">
    <property type="entry name" value="YidC/Oxa/ALB_C"/>
</dbReference>
<feature type="compositionally biased region" description="Pro residues" evidence="7">
    <location>
        <begin position="433"/>
        <end position="442"/>
    </location>
</feature>
<evidence type="ECO:0000256" key="7">
    <source>
        <dbReference type="SAM" id="MobiDB-lite"/>
    </source>
</evidence>
<dbReference type="GO" id="GO:0005743">
    <property type="term" value="C:mitochondrial inner membrane"/>
    <property type="evidence" value="ECO:0007669"/>
    <property type="project" value="TreeGrafter"/>
</dbReference>
<comment type="caution">
    <text evidence="10">The sequence shown here is derived from an EMBL/GenBank/DDBJ whole genome shotgun (WGS) entry which is preliminary data.</text>
</comment>
<dbReference type="InParanoid" id="A0A286U856"/>
<dbReference type="OrthoDB" id="2148490at2759"/>
<name>A0A286U856_9AGAM</name>
<evidence type="ECO:0000256" key="6">
    <source>
        <dbReference type="RuleBase" id="RU003945"/>
    </source>
</evidence>
<dbReference type="AlphaFoldDB" id="A0A286U856"/>